<sequence length="259" mass="27810">MAPHLISITRFAVKGLTGEALTQAPLEAGRGLQDDRRYALALAETRIDPDNPKPLPKTMFVVLMRHARLAALSSRYDPASTELQLSAGGSDLGRGRLDSAAGRAAVETAIAGFMGDDLKGPPRLVEQAGHRFTDVSVVSPEMMEAVSLINLASVRAFEADLGRPVDPRRFRGNLLVDGLEPWAELDWVGKPVRIGEVTFEGVLRTRRCAATEVNPDTAERDIKLPTELMRRYGHGDMGVYLSVTGGGTIAAGDSLTPPA</sequence>
<dbReference type="Pfam" id="PF03473">
    <property type="entry name" value="MOSC"/>
    <property type="match status" value="1"/>
</dbReference>
<dbReference type="SUPFAM" id="SSF50800">
    <property type="entry name" value="PK beta-barrel domain-like"/>
    <property type="match status" value="1"/>
</dbReference>
<reference evidence="3" key="1">
    <citation type="journal article" date="2019" name="Int. J. Syst. Evol. Microbiol.">
        <title>The Global Catalogue of Microorganisms (GCM) 10K type strain sequencing project: providing services to taxonomists for standard genome sequencing and annotation.</title>
        <authorList>
            <consortium name="The Broad Institute Genomics Platform"/>
            <consortium name="The Broad Institute Genome Sequencing Center for Infectious Disease"/>
            <person name="Wu L."/>
            <person name="Ma J."/>
        </authorList>
    </citation>
    <scope>NUCLEOTIDE SEQUENCE [LARGE SCALE GENOMIC DNA]</scope>
    <source>
        <strain evidence="3">KCTC 42964</strain>
    </source>
</reference>
<dbReference type="InterPro" id="IPR005302">
    <property type="entry name" value="MoCF_Sase_C"/>
</dbReference>
<proteinExistence type="predicted"/>
<feature type="domain" description="MOSC" evidence="1">
    <location>
        <begin position="102"/>
        <end position="258"/>
    </location>
</feature>
<dbReference type="InterPro" id="IPR011037">
    <property type="entry name" value="Pyrv_Knase-like_insert_dom_sf"/>
</dbReference>
<dbReference type="Proteomes" id="UP001595528">
    <property type="component" value="Unassembled WGS sequence"/>
</dbReference>
<evidence type="ECO:0000313" key="2">
    <source>
        <dbReference type="EMBL" id="MFC3229137.1"/>
    </source>
</evidence>
<dbReference type="RefSeq" id="WP_379903057.1">
    <property type="nucleotide sequence ID" value="NZ_JBHRTR010000031.1"/>
</dbReference>
<dbReference type="Gene3D" id="2.40.33.20">
    <property type="entry name" value="PK beta-barrel domain-like"/>
    <property type="match status" value="1"/>
</dbReference>
<dbReference type="EMBL" id="JBHRTR010000031">
    <property type="protein sequence ID" value="MFC3229137.1"/>
    <property type="molecule type" value="Genomic_DNA"/>
</dbReference>
<gene>
    <name evidence="2" type="ORF">ACFOGJ_17960</name>
</gene>
<protein>
    <submittedName>
        <fullName evidence="2">MOSC domain-containing protein</fullName>
    </submittedName>
</protein>
<comment type="caution">
    <text evidence="2">The sequence shown here is derived from an EMBL/GenBank/DDBJ whole genome shotgun (WGS) entry which is preliminary data.</text>
</comment>
<accession>A0ABV7L3D5</accession>
<dbReference type="PROSITE" id="PS51340">
    <property type="entry name" value="MOSC"/>
    <property type="match status" value="1"/>
</dbReference>
<name>A0ABV7L3D5_9PROT</name>
<evidence type="ECO:0000259" key="1">
    <source>
        <dbReference type="PROSITE" id="PS51340"/>
    </source>
</evidence>
<evidence type="ECO:0000313" key="3">
    <source>
        <dbReference type="Proteomes" id="UP001595528"/>
    </source>
</evidence>
<keyword evidence="3" id="KW-1185">Reference proteome</keyword>
<organism evidence="2 3">
    <name type="scientific">Marinibaculum pumilum</name>
    <dbReference type="NCBI Taxonomy" id="1766165"/>
    <lineage>
        <taxon>Bacteria</taxon>
        <taxon>Pseudomonadati</taxon>
        <taxon>Pseudomonadota</taxon>
        <taxon>Alphaproteobacteria</taxon>
        <taxon>Rhodospirillales</taxon>
        <taxon>Rhodospirillaceae</taxon>
        <taxon>Marinibaculum</taxon>
    </lineage>
</organism>